<name>A0ABQ9EWI6_TEGGR</name>
<dbReference type="Proteomes" id="UP001217089">
    <property type="component" value="Unassembled WGS sequence"/>
</dbReference>
<comment type="caution">
    <text evidence="1">The sequence shown here is derived from an EMBL/GenBank/DDBJ whole genome shotgun (WGS) entry which is preliminary data.</text>
</comment>
<reference evidence="1 2" key="1">
    <citation type="submission" date="2022-12" db="EMBL/GenBank/DDBJ databases">
        <title>Chromosome-level genome of Tegillarca granosa.</title>
        <authorList>
            <person name="Kim J."/>
        </authorList>
    </citation>
    <scope>NUCLEOTIDE SEQUENCE [LARGE SCALE GENOMIC DNA]</scope>
    <source>
        <strain evidence="1">Teg-2019</strain>
        <tissue evidence="1">Adductor muscle</tissue>
    </source>
</reference>
<evidence type="ECO:0000313" key="2">
    <source>
        <dbReference type="Proteomes" id="UP001217089"/>
    </source>
</evidence>
<protein>
    <submittedName>
        <fullName evidence="1">Uncharacterized protein</fullName>
    </submittedName>
</protein>
<keyword evidence="2" id="KW-1185">Reference proteome</keyword>
<sequence>MAFQAGIPSSESGPSYQYKNSFSDILSIFNPFSRHNRGVTKSDLIAVPLLSTVFLGSALWCIARCHQLDKPLGPWKMVFKATAGVVPSGYNDIMSFYQASGSLNDDDATERVTLTTSGTSYKSPILDNWSNHAISAVRLSVFKDGQEKQHIVFDATGKNKNNWMDCTKILYSSYTDITSSSFNFCDIE</sequence>
<evidence type="ECO:0000313" key="1">
    <source>
        <dbReference type="EMBL" id="KAJ8309560.1"/>
    </source>
</evidence>
<accession>A0ABQ9EWI6</accession>
<proteinExistence type="predicted"/>
<organism evidence="1 2">
    <name type="scientific">Tegillarca granosa</name>
    <name type="common">Malaysian cockle</name>
    <name type="synonym">Anadara granosa</name>
    <dbReference type="NCBI Taxonomy" id="220873"/>
    <lineage>
        <taxon>Eukaryota</taxon>
        <taxon>Metazoa</taxon>
        <taxon>Spiralia</taxon>
        <taxon>Lophotrochozoa</taxon>
        <taxon>Mollusca</taxon>
        <taxon>Bivalvia</taxon>
        <taxon>Autobranchia</taxon>
        <taxon>Pteriomorphia</taxon>
        <taxon>Arcoida</taxon>
        <taxon>Arcoidea</taxon>
        <taxon>Arcidae</taxon>
        <taxon>Tegillarca</taxon>
    </lineage>
</organism>
<gene>
    <name evidence="1" type="ORF">KUTeg_014434</name>
</gene>
<dbReference type="EMBL" id="JARBDR010000657">
    <property type="protein sequence ID" value="KAJ8309560.1"/>
    <property type="molecule type" value="Genomic_DNA"/>
</dbReference>